<accession>A0ACA9PJ37</accession>
<dbReference type="EMBL" id="CAJVPU010029015">
    <property type="protein sequence ID" value="CAG8709303.1"/>
    <property type="molecule type" value="Genomic_DNA"/>
</dbReference>
<comment type="caution">
    <text evidence="1">The sequence shown here is derived from an EMBL/GenBank/DDBJ whole genome shotgun (WGS) entry which is preliminary data.</text>
</comment>
<organism evidence="1 2">
    <name type="scientific">Dentiscutata heterogama</name>
    <dbReference type="NCBI Taxonomy" id="1316150"/>
    <lineage>
        <taxon>Eukaryota</taxon>
        <taxon>Fungi</taxon>
        <taxon>Fungi incertae sedis</taxon>
        <taxon>Mucoromycota</taxon>
        <taxon>Glomeromycotina</taxon>
        <taxon>Glomeromycetes</taxon>
        <taxon>Diversisporales</taxon>
        <taxon>Gigasporaceae</taxon>
        <taxon>Dentiscutata</taxon>
    </lineage>
</organism>
<keyword evidence="2" id="KW-1185">Reference proteome</keyword>
<dbReference type="Proteomes" id="UP000789702">
    <property type="component" value="Unassembled WGS sequence"/>
</dbReference>
<protein>
    <submittedName>
        <fullName evidence="1">1860_t:CDS:1</fullName>
    </submittedName>
</protein>
<sequence>QPIKPLNLRTHTQPGHYDSPVMSFGQLDLTDPKVGCITAAVSSTALKSYLVDKCYMIRQINERVNHQFAPS</sequence>
<gene>
    <name evidence="1" type="ORF">DHETER_LOCUS12172</name>
</gene>
<evidence type="ECO:0000313" key="2">
    <source>
        <dbReference type="Proteomes" id="UP000789702"/>
    </source>
</evidence>
<name>A0ACA9PJ37_9GLOM</name>
<proteinExistence type="predicted"/>
<evidence type="ECO:0000313" key="1">
    <source>
        <dbReference type="EMBL" id="CAG8709303.1"/>
    </source>
</evidence>
<reference evidence="1" key="1">
    <citation type="submission" date="2021-06" db="EMBL/GenBank/DDBJ databases">
        <authorList>
            <person name="Kallberg Y."/>
            <person name="Tangrot J."/>
            <person name="Rosling A."/>
        </authorList>
    </citation>
    <scope>NUCLEOTIDE SEQUENCE</scope>
    <source>
        <strain evidence="1">IL203A</strain>
    </source>
</reference>
<feature type="non-terminal residue" evidence="1">
    <location>
        <position position="1"/>
    </location>
</feature>